<name>A0A7S4JNA9_9STRA</name>
<evidence type="ECO:0000256" key="4">
    <source>
        <dbReference type="ARBA" id="ARBA00023242"/>
    </source>
</evidence>
<dbReference type="Pfam" id="PF03517">
    <property type="entry name" value="Voldacs"/>
    <property type="match status" value="1"/>
</dbReference>
<accession>A0A7S4JNA9</accession>
<evidence type="ECO:0000256" key="1">
    <source>
        <dbReference type="ARBA" id="ARBA00004123"/>
    </source>
</evidence>
<dbReference type="InterPro" id="IPR039924">
    <property type="entry name" value="ICln/Lot5/Saf5"/>
</dbReference>
<feature type="region of interest" description="Disordered" evidence="5">
    <location>
        <begin position="1"/>
        <end position="58"/>
    </location>
</feature>
<comment type="subcellular location">
    <subcellularLocation>
        <location evidence="2">Cytoplasm</location>
    </subcellularLocation>
    <subcellularLocation>
        <location evidence="1">Nucleus</location>
    </subcellularLocation>
</comment>
<dbReference type="EMBL" id="HBKQ01044769">
    <property type="protein sequence ID" value="CAE2269086.1"/>
    <property type="molecule type" value="Transcribed_RNA"/>
</dbReference>
<organism evidence="6">
    <name type="scientific">Odontella aurita</name>
    <dbReference type="NCBI Taxonomy" id="265563"/>
    <lineage>
        <taxon>Eukaryota</taxon>
        <taxon>Sar</taxon>
        <taxon>Stramenopiles</taxon>
        <taxon>Ochrophyta</taxon>
        <taxon>Bacillariophyta</taxon>
        <taxon>Mediophyceae</taxon>
        <taxon>Biddulphiophycidae</taxon>
        <taxon>Eupodiscales</taxon>
        <taxon>Odontellaceae</taxon>
        <taxon>Odontella</taxon>
    </lineage>
</organism>
<keyword evidence="3" id="KW-0963">Cytoplasm</keyword>
<evidence type="ECO:0000256" key="2">
    <source>
        <dbReference type="ARBA" id="ARBA00004496"/>
    </source>
</evidence>
<feature type="compositionally biased region" description="Acidic residues" evidence="5">
    <location>
        <begin position="120"/>
        <end position="136"/>
    </location>
</feature>
<dbReference type="GO" id="GO:0005737">
    <property type="term" value="C:cytoplasm"/>
    <property type="evidence" value="ECO:0007669"/>
    <property type="project" value="UniProtKB-SubCell"/>
</dbReference>
<dbReference type="AlphaFoldDB" id="A0A7S4JNA9"/>
<dbReference type="Gene3D" id="2.30.29.30">
    <property type="entry name" value="Pleckstrin-homology domain (PH domain)/Phosphotyrosine-binding domain (PTB)"/>
    <property type="match status" value="1"/>
</dbReference>
<feature type="compositionally biased region" description="Gly residues" evidence="5">
    <location>
        <begin position="92"/>
        <end position="105"/>
    </location>
</feature>
<evidence type="ECO:0000313" key="6">
    <source>
        <dbReference type="EMBL" id="CAE2269086.1"/>
    </source>
</evidence>
<keyword evidence="4" id="KW-0539">Nucleus</keyword>
<dbReference type="GO" id="GO:0005634">
    <property type="term" value="C:nucleus"/>
    <property type="evidence" value="ECO:0007669"/>
    <property type="project" value="UniProtKB-SubCell"/>
</dbReference>
<feature type="region of interest" description="Disordered" evidence="5">
    <location>
        <begin position="323"/>
        <end position="358"/>
    </location>
</feature>
<gene>
    <name evidence="6" type="ORF">OAUR00152_LOCUS30868</name>
</gene>
<feature type="region of interest" description="Disordered" evidence="5">
    <location>
        <begin position="83"/>
        <end position="136"/>
    </location>
</feature>
<reference evidence="6" key="1">
    <citation type="submission" date="2021-01" db="EMBL/GenBank/DDBJ databases">
        <authorList>
            <person name="Corre E."/>
            <person name="Pelletier E."/>
            <person name="Niang G."/>
            <person name="Scheremetjew M."/>
            <person name="Finn R."/>
            <person name="Kale V."/>
            <person name="Holt S."/>
            <person name="Cochrane G."/>
            <person name="Meng A."/>
            <person name="Brown T."/>
            <person name="Cohen L."/>
        </authorList>
    </citation>
    <scope>NUCLEOTIDE SEQUENCE</scope>
    <source>
        <strain evidence="6">Isolate 1302-5</strain>
    </source>
</reference>
<dbReference type="InterPro" id="IPR011993">
    <property type="entry name" value="PH-like_dom_sf"/>
</dbReference>
<feature type="compositionally biased region" description="Basic and acidic residues" evidence="5">
    <location>
        <begin position="47"/>
        <end position="58"/>
    </location>
</feature>
<protein>
    <submittedName>
        <fullName evidence="6">Uncharacterized protein</fullName>
    </submittedName>
</protein>
<sequence length="358" mass="36065">MEDDAGQRKRARSLDDENGDAGADGSGGAVASASSGAGGSSVLLLPPRDDFDDAPRVRRGADAELGELRRALAEGVDPALRAGALDGEADGDGAGGGGDAVVGGDDGPDEGYEGPRQEREEYEQQLPEEEDEEEEERIMLRLPAFSASFVAGGTPSCSSRSSSEFLDAPGDVVVTTRRLFFVAGGPSDERDLAIDAGCVSLHAVSSEGLPGRGAEEVWHVYCQLAGGGCHDADGGGGSGDAGAVAMVARGIDPVEPDLESGDGDDNGEICSGGSSGGGGPTEVYFAPVIDAGVGEPRTKGRCQCLFDALSRMAAMNPIFDDDDEYGGGGGGAGTANARGGRSRGWTVPPPAGGTRGGR</sequence>
<evidence type="ECO:0000256" key="5">
    <source>
        <dbReference type="SAM" id="MobiDB-lite"/>
    </source>
</evidence>
<proteinExistence type="predicted"/>
<evidence type="ECO:0000256" key="3">
    <source>
        <dbReference type="ARBA" id="ARBA00022490"/>
    </source>
</evidence>